<comment type="subcellular location">
    <subcellularLocation>
        <location evidence="1">Nucleus</location>
    </subcellularLocation>
</comment>
<evidence type="ECO:0000256" key="1">
    <source>
        <dbReference type="ARBA" id="ARBA00004123"/>
    </source>
</evidence>
<dbReference type="InterPro" id="IPR007015">
    <property type="entry name" value="DNA_pol_V/MYBBP1A"/>
</dbReference>
<dbReference type="AlphaFoldDB" id="A0A5D2DGG9"/>
<keyword evidence="4" id="KW-1185">Reference proteome</keyword>
<dbReference type="GO" id="GO:0003677">
    <property type="term" value="F:DNA binding"/>
    <property type="evidence" value="ECO:0007669"/>
    <property type="project" value="InterPro"/>
</dbReference>
<sequence length="415" mass="47691">MGSKKRIRVKLMEGQTDLATNNTVLVPSNKKIKTDNNKGEMGNGVMEIIKKRKQIDMEKQPKQMNISGLPEFHVSVFKDLASKDSSVRDAALEKIVTELQEVQKEYDRLKDKDNLVDDDGGFKLDAQMDDGLDNCASSLRYAVHHQERMLRQGLDTCFATGFADVRDCLLGWLSNYGALTQSGRLAKEWLSDEDTLHIKEFMSAIIFLSGKKIYLKRKRDRKSKEIAKSVQCFCEIFIEESLLQLSHDRKHLAFDILLLLLPRLPSSFIQIVLSYKVIKCLIDILSTKDSWLYKDGRNFLKELLVWVRNDDVRRAAVIVAFQKHNNGKFDCITKTKTVRDLMAEFKTESGCFLIVENLINLFLNDHASNEPTDQSQTTAMLVVYFDNKKSPIKSGFLKEIFRRHPRIFRRLLGSL</sequence>
<gene>
    <name evidence="3" type="ORF">ES288_D02G249300v1</name>
</gene>
<dbReference type="PANTHER" id="PTHR13213:SF2">
    <property type="entry name" value="MYB-BINDING PROTEIN 1A"/>
    <property type="match status" value="1"/>
</dbReference>
<evidence type="ECO:0000313" key="4">
    <source>
        <dbReference type="Proteomes" id="UP000323506"/>
    </source>
</evidence>
<organism evidence="3 4">
    <name type="scientific">Gossypium darwinii</name>
    <name type="common">Darwin's cotton</name>
    <name type="synonym">Gossypium barbadense var. darwinii</name>
    <dbReference type="NCBI Taxonomy" id="34276"/>
    <lineage>
        <taxon>Eukaryota</taxon>
        <taxon>Viridiplantae</taxon>
        <taxon>Streptophyta</taxon>
        <taxon>Embryophyta</taxon>
        <taxon>Tracheophyta</taxon>
        <taxon>Spermatophyta</taxon>
        <taxon>Magnoliopsida</taxon>
        <taxon>eudicotyledons</taxon>
        <taxon>Gunneridae</taxon>
        <taxon>Pentapetalae</taxon>
        <taxon>rosids</taxon>
        <taxon>malvids</taxon>
        <taxon>Malvales</taxon>
        <taxon>Malvaceae</taxon>
        <taxon>Malvoideae</taxon>
        <taxon>Gossypium</taxon>
    </lineage>
</organism>
<name>A0A5D2DGG9_GOSDA</name>
<dbReference type="Pfam" id="PF04931">
    <property type="entry name" value="DNA_pol_phi"/>
    <property type="match status" value="1"/>
</dbReference>
<keyword evidence="2" id="KW-0539">Nucleus</keyword>
<accession>A0A5D2DGG9</accession>
<dbReference type="EMBL" id="CM017702">
    <property type="protein sequence ID" value="TYG80851.1"/>
    <property type="molecule type" value="Genomic_DNA"/>
</dbReference>
<evidence type="ECO:0000256" key="2">
    <source>
        <dbReference type="ARBA" id="ARBA00023242"/>
    </source>
</evidence>
<proteinExistence type="predicted"/>
<dbReference type="Proteomes" id="UP000323506">
    <property type="component" value="Chromosome D02"/>
</dbReference>
<reference evidence="3 4" key="1">
    <citation type="submission" date="2019-06" db="EMBL/GenBank/DDBJ databases">
        <title>WGS assembly of Gossypium darwinii.</title>
        <authorList>
            <person name="Chen Z.J."/>
            <person name="Sreedasyam A."/>
            <person name="Ando A."/>
            <person name="Song Q."/>
            <person name="De L."/>
            <person name="Hulse-Kemp A."/>
            <person name="Ding M."/>
            <person name="Ye W."/>
            <person name="Kirkbride R."/>
            <person name="Jenkins J."/>
            <person name="Plott C."/>
            <person name="Lovell J."/>
            <person name="Lin Y.-M."/>
            <person name="Vaughn R."/>
            <person name="Liu B."/>
            <person name="Li W."/>
            <person name="Simpson S."/>
            <person name="Scheffler B."/>
            <person name="Saski C."/>
            <person name="Grover C."/>
            <person name="Hu G."/>
            <person name="Conover J."/>
            <person name="Carlson J."/>
            <person name="Shu S."/>
            <person name="Boston L."/>
            <person name="Williams M."/>
            <person name="Peterson D."/>
            <person name="Mcgee K."/>
            <person name="Jones D."/>
            <person name="Wendel J."/>
            <person name="Stelly D."/>
            <person name="Grimwood J."/>
            <person name="Schmutz J."/>
        </authorList>
    </citation>
    <scope>NUCLEOTIDE SEQUENCE [LARGE SCALE GENOMIC DNA]</scope>
    <source>
        <strain evidence="3">1808015.09</strain>
    </source>
</reference>
<dbReference type="GO" id="GO:0005730">
    <property type="term" value="C:nucleolus"/>
    <property type="evidence" value="ECO:0007669"/>
    <property type="project" value="InterPro"/>
</dbReference>
<dbReference type="GO" id="GO:0006355">
    <property type="term" value="P:regulation of DNA-templated transcription"/>
    <property type="evidence" value="ECO:0007669"/>
    <property type="project" value="InterPro"/>
</dbReference>
<protein>
    <submittedName>
        <fullName evidence="3">Uncharacterized protein</fullName>
    </submittedName>
</protein>
<dbReference type="PANTHER" id="PTHR13213">
    <property type="entry name" value="MYB-BINDING PROTEIN 1A FAMILY MEMBER"/>
    <property type="match status" value="1"/>
</dbReference>
<evidence type="ECO:0000313" key="3">
    <source>
        <dbReference type="EMBL" id="TYG80851.1"/>
    </source>
</evidence>